<accession>F2RRQ8</accession>
<reference evidence="3" key="1">
    <citation type="journal article" date="2012" name="MBio">
        <title>Comparative genome analysis of Trichophyton rubrum and related dermatophytes reveals candidate genes involved in infection.</title>
        <authorList>
            <person name="Martinez D.A."/>
            <person name="Oliver B.G."/>
            <person name="Graeser Y."/>
            <person name="Goldberg J.M."/>
            <person name="Li W."/>
            <person name="Martinez-Rossi N.M."/>
            <person name="Monod M."/>
            <person name="Shelest E."/>
            <person name="Barton R.C."/>
            <person name="Birch E."/>
            <person name="Brakhage A.A."/>
            <person name="Chen Z."/>
            <person name="Gurr S.J."/>
            <person name="Heiman D."/>
            <person name="Heitman J."/>
            <person name="Kosti I."/>
            <person name="Rossi A."/>
            <person name="Saif S."/>
            <person name="Samalova M."/>
            <person name="Saunders C.W."/>
            <person name="Shea T."/>
            <person name="Summerbell R.C."/>
            <person name="Xu J."/>
            <person name="Young S."/>
            <person name="Zeng Q."/>
            <person name="Birren B.W."/>
            <person name="Cuomo C.A."/>
            <person name="White T.C."/>
        </authorList>
    </citation>
    <scope>NUCLEOTIDE SEQUENCE [LARGE SCALE GENOMIC DNA]</scope>
    <source>
        <strain evidence="3">CBS 112818</strain>
    </source>
</reference>
<feature type="compositionally biased region" description="Basic and acidic residues" evidence="1">
    <location>
        <begin position="115"/>
        <end position="157"/>
    </location>
</feature>
<dbReference type="EMBL" id="GG698481">
    <property type="protein sequence ID" value="EGD93967.1"/>
    <property type="molecule type" value="Genomic_DNA"/>
</dbReference>
<dbReference type="HOGENOM" id="CLU_1001803_0_0_1"/>
<evidence type="ECO:0000313" key="3">
    <source>
        <dbReference type="Proteomes" id="UP000009172"/>
    </source>
</evidence>
<proteinExistence type="predicted"/>
<evidence type="ECO:0000256" key="1">
    <source>
        <dbReference type="SAM" id="MobiDB-lite"/>
    </source>
</evidence>
<protein>
    <submittedName>
        <fullName evidence="2">Uncharacterized protein</fullName>
    </submittedName>
</protein>
<feature type="compositionally biased region" description="Basic and acidic residues" evidence="1">
    <location>
        <begin position="76"/>
        <end position="93"/>
    </location>
</feature>
<keyword evidence="3" id="KW-1185">Reference proteome</keyword>
<organism evidence="2 3">
    <name type="scientific">Trichophyton tonsurans (strain CBS 112818)</name>
    <name type="common">Scalp ringworm fungus</name>
    <dbReference type="NCBI Taxonomy" id="647933"/>
    <lineage>
        <taxon>Eukaryota</taxon>
        <taxon>Fungi</taxon>
        <taxon>Dikarya</taxon>
        <taxon>Ascomycota</taxon>
        <taxon>Pezizomycotina</taxon>
        <taxon>Eurotiomycetes</taxon>
        <taxon>Eurotiomycetidae</taxon>
        <taxon>Onygenales</taxon>
        <taxon>Arthrodermataceae</taxon>
        <taxon>Trichophyton</taxon>
    </lineage>
</organism>
<name>F2RRQ8_TRIT1</name>
<sequence>MGLSFVGETNYSPRRTTDRACKDCSALLCVSVSFCVFLCKRLDSQHPSGTWVCLLFGSGRGACACWSRDIHKVKPPARERNGRNAREQLKDSGDGDLNGRLSSLSPPKAPTWTPELRKPDRELFQEESVDDAKEGPRNRKGGRTDGGKLCKQEEKSSSRGPSSAGDIKLVLPLWSRYGGEDKRRRRWRLEKYWERRGRKRGRQGGRTMRACACVRKETSRSQDAGHHVQSTLWSHNKQTCLSLQFFLPSSLFHARLMEAQWGPLISWEQRGAREVLLH</sequence>
<feature type="region of interest" description="Disordered" evidence="1">
    <location>
        <begin position="76"/>
        <end position="165"/>
    </location>
</feature>
<evidence type="ECO:0000313" key="2">
    <source>
        <dbReference type="EMBL" id="EGD93967.1"/>
    </source>
</evidence>
<gene>
    <name evidence="2" type="ORF">TESG_01496</name>
</gene>
<dbReference type="Proteomes" id="UP000009172">
    <property type="component" value="Unassembled WGS sequence"/>
</dbReference>
<dbReference type="AlphaFoldDB" id="F2RRQ8"/>